<dbReference type="InterPro" id="IPR013815">
    <property type="entry name" value="ATP_grasp_subdomain_1"/>
</dbReference>
<proteinExistence type="predicted"/>
<keyword evidence="1" id="KW-0436">Ligase</keyword>
<evidence type="ECO:0000313" key="7">
    <source>
        <dbReference type="Proteomes" id="UP000474104"/>
    </source>
</evidence>
<evidence type="ECO:0000313" key="6">
    <source>
        <dbReference type="EMBL" id="NDO68166.1"/>
    </source>
</evidence>
<accession>A0A9X5CBG0</accession>
<sequence length="408" mass="46526">MKKLMILGAGEVQLHLINAAKEFDYFIIVCDMRSDTEAEKLADKFYKVNYMDKDAVLTIAKEEKIDGIISNSEPAMISVAFVATAMGLPGNSVESIETLLSKSRFRDLQQRLGTYAPKHSIANSIDEILNILKEMSFPVIIKPTQCSGTRGTTRLDVYDKTLIKDAFEACKEFSRNGTVTVEEYIEMSSIRVNDADVFVLGDKFIWDGWLWEDRSPDTPMLPMTEIYPMAMPEVVKTEIRENVENILRGAGVRHGEYNMESYYTPDGKLFVIEINPRQAGNYIPQLIEQHTGVSLTKLLVSTAVGDMSYYEELKSFKRKHNYVTLQVVFAKESGKFKELFIDPRVERYVKWIDQKFEIGSIIDKGINAGEAIAYVDMQFDDYKTQQSITRDIEKYIYAKVDNGENTKL</sequence>
<evidence type="ECO:0000259" key="5">
    <source>
        <dbReference type="PROSITE" id="PS50975"/>
    </source>
</evidence>
<dbReference type="InterPro" id="IPR052032">
    <property type="entry name" value="ATP-dep_AA_Ligase"/>
</dbReference>
<dbReference type="PANTHER" id="PTHR43585">
    <property type="entry name" value="FUMIPYRROLE BIOSYNTHESIS PROTEIN C"/>
    <property type="match status" value="1"/>
</dbReference>
<protein>
    <recommendedName>
        <fullName evidence="5">ATP-grasp domain-containing protein</fullName>
    </recommendedName>
</protein>
<evidence type="ECO:0000256" key="4">
    <source>
        <dbReference type="PROSITE-ProRule" id="PRU00409"/>
    </source>
</evidence>
<dbReference type="Proteomes" id="UP000474104">
    <property type="component" value="Unassembled WGS sequence"/>
</dbReference>
<dbReference type="InterPro" id="IPR011761">
    <property type="entry name" value="ATP-grasp"/>
</dbReference>
<dbReference type="GO" id="GO:0005524">
    <property type="term" value="F:ATP binding"/>
    <property type="evidence" value="ECO:0007669"/>
    <property type="project" value="UniProtKB-UniRule"/>
</dbReference>
<dbReference type="Gene3D" id="3.30.1490.20">
    <property type="entry name" value="ATP-grasp fold, A domain"/>
    <property type="match status" value="1"/>
</dbReference>
<dbReference type="Pfam" id="PF02786">
    <property type="entry name" value="CPSase_L_D2"/>
    <property type="match status" value="1"/>
</dbReference>
<organism evidence="6 7">
    <name type="scientific">Schaedlerella arabinosiphila</name>
    <dbReference type="NCBI Taxonomy" id="2044587"/>
    <lineage>
        <taxon>Bacteria</taxon>
        <taxon>Bacillati</taxon>
        <taxon>Bacillota</taxon>
        <taxon>Clostridia</taxon>
        <taxon>Lachnospirales</taxon>
        <taxon>Lachnospiraceae</taxon>
        <taxon>Schaedlerella</taxon>
    </lineage>
</organism>
<name>A0A9X5CBG0_9FIRM</name>
<evidence type="ECO:0000256" key="1">
    <source>
        <dbReference type="ARBA" id="ARBA00022598"/>
    </source>
</evidence>
<dbReference type="SUPFAM" id="SSF56059">
    <property type="entry name" value="Glutathione synthetase ATP-binding domain-like"/>
    <property type="match status" value="1"/>
</dbReference>
<dbReference type="SUPFAM" id="SSF52440">
    <property type="entry name" value="PreATP-grasp domain"/>
    <property type="match status" value="1"/>
</dbReference>
<dbReference type="Gene3D" id="3.30.470.20">
    <property type="entry name" value="ATP-grasp fold, B domain"/>
    <property type="match status" value="1"/>
</dbReference>
<comment type="caution">
    <text evidence="6">The sequence shown here is derived from an EMBL/GenBank/DDBJ whole genome shotgun (WGS) entry which is preliminary data.</text>
</comment>
<dbReference type="Gene3D" id="3.40.50.20">
    <property type="match status" value="1"/>
</dbReference>
<evidence type="ECO:0000256" key="3">
    <source>
        <dbReference type="ARBA" id="ARBA00022840"/>
    </source>
</evidence>
<keyword evidence="3 4" id="KW-0067">ATP-binding</keyword>
<dbReference type="EMBL" id="VIRB01000036">
    <property type="protein sequence ID" value="NDO68166.1"/>
    <property type="molecule type" value="Genomic_DNA"/>
</dbReference>
<dbReference type="PROSITE" id="PS50975">
    <property type="entry name" value="ATP_GRASP"/>
    <property type="match status" value="1"/>
</dbReference>
<dbReference type="AlphaFoldDB" id="A0A9X5CBG0"/>
<evidence type="ECO:0000256" key="2">
    <source>
        <dbReference type="ARBA" id="ARBA00022741"/>
    </source>
</evidence>
<dbReference type="InterPro" id="IPR005479">
    <property type="entry name" value="CPAse_ATP-bd"/>
</dbReference>
<dbReference type="GO" id="GO:0016874">
    <property type="term" value="F:ligase activity"/>
    <property type="evidence" value="ECO:0007669"/>
    <property type="project" value="UniProtKB-KW"/>
</dbReference>
<dbReference type="GO" id="GO:0046872">
    <property type="term" value="F:metal ion binding"/>
    <property type="evidence" value="ECO:0007669"/>
    <property type="project" value="InterPro"/>
</dbReference>
<reference evidence="6 7" key="1">
    <citation type="submission" date="2019-07" db="EMBL/GenBank/DDBJ databases">
        <title>Draft genome sequences of 15 bacterial species constituting the stable defined intestinal microbiota of the GM15 gnotobiotic mouse model.</title>
        <authorList>
            <person name="Elie C."/>
            <person name="Mathieu A."/>
            <person name="Saliou A."/>
            <person name="Darnaud M."/>
            <person name="Leulier F."/>
            <person name="Tamellini A."/>
        </authorList>
    </citation>
    <scope>NUCLEOTIDE SEQUENCE [LARGE SCALE GENOMIC DNA]</scope>
    <source>
        <strain evidence="7">ASF 502</strain>
    </source>
</reference>
<dbReference type="OrthoDB" id="7054616at2"/>
<keyword evidence="2 4" id="KW-0547">Nucleotide-binding</keyword>
<dbReference type="RefSeq" id="WP_004070331.1">
    <property type="nucleotide sequence ID" value="NZ_VIRB01000036.1"/>
</dbReference>
<dbReference type="PANTHER" id="PTHR43585:SF2">
    <property type="entry name" value="ATP-GRASP ENZYME FSQD"/>
    <property type="match status" value="1"/>
</dbReference>
<dbReference type="InterPro" id="IPR016185">
    <property type="entry name" value="PreATP-grasp_dom_sf"/>
</dbReference>
<feature type="domain" description="ATP-grasp" evidence="5">
    <location>
        <begin position="106"/>
        <end position="304"/>
    </location>
</feature>
<gene>
    <name evidence="6" type="ORF">FMM80_05350</name>
</gene>